<dbReference type="InterPro" id="IPR036736">
    <property type="entry name" value="ACP-like_sf"/>
</dbReference>
<dbReference type="InterPro" id="IPR014031">
    <property type="entry name" value="Ketoacyl_synth_C"/>
</dbReference>
<dbReference type="Proteomes" id="UP000603200">
    <property type="component" value="Unassembled WGS sequence"/>
</dbReference>
<dbReference type="PANTHER" id="PTHR43775:SF51">
    <property type="entry name" value="INACTIVE PHENOLPHTHIOCEROL SYNTHESIS POLYKETIDE SYNTHASE TYPE I PKS1-RELATED"/>
    <property type="match status" value="1"/>
</dbReference>
<dbReference type="InterPro" id="IPR006162">
    <property type="entry name" value="Ppantetheine_attach_site"/>
</dbReference>
<dbReference type="Gene3D" id="3.40.47.10">
    <property type="match status" value="2"/>
</dbReference>
<dbReference type="InterPro" id="IPR050091">
    <property type="entry name" value="PKS_NRPS_Biosynth_Enz"/>
</dbReference>
<dbReference type="SUPFAM" id="SSF51735">
    <property type="entry name" value="NAD(P)-binding Rossmann-fold domains"/>
    <property type="match status" value="4"/>
</dbReference>
<dbReference type="PROSITE" id="PS00606">
    <property type="entry name" value="KS3_1"/>
    <property type="match status" value="2"/>
</dbReference>
<organism evidence="10 11">
    <name type="scientific">Winogradskya humida</name>
    <dbReference type="NCBI Taxonomy" id="113566"/>
    <lineage>
        <taxon>Bacteria</taxon>
        <taxon>Bacillati</taxon>
        <taxon>Actinomycetota</taxon>
        <taxon>Actinomycetes</taxon>
        <taxon>Micromonosporales</taxon>
        <taxon>Micromonosporaceae</taxon>
        <taxon>Winogradskya</taxon>
    </lineage>
</organism>
<dbReference type="SUPFAM" id="SSF55048">
    <property type="entry name" value="Probable ACP-binding domain of malonyl-CoA ACP transacylase"/>
    <property type="match status" value="2"/>
</dbReference>
<dbReference type="PROSITE" id="PS50075">
    <property type="entry name" value="CARRIER"/>
    <property type="match status" value="2"/>
</dbReference>
<dbReference type="Gene3D" id="3.30.70.3290">
    <property type="match status" value="2"/>
</dbReference>
<dbReference type="InterPro" id="IPR016036">
    <property type="entry name" value="Malonyl_transacylase_ACP-bd"/>
</dbReference>
<dbReference type="InterPro" id="IPR041618">
    <property type="entry name" value="PKS_DE"/>
</dbReference>
<dbReference type="Pfam" id="PF00698">
    <property type="entry name" value="Acyl_transf_1"/>
    <property type="match status" value="2"/>
</dbReference>
<feature type="domain" description="Carrier" evidence="8">
    <location>
        <begin position="1492"/>
        <end position="1567"/>
    </location>
</feature>
<evidence type="ECO:0000259" key="8">
    <source>
        <dbReference type="PROSITE" id="PS50075"/>
    </source>
</evidence>
<evidence type="ECO:0000256" key="3">
    <source>
        <dbReference type="ARBA" id="ARBA00022553"/>
    </source>
</evidence>
<keyword evidence="7" id="KW-0012">Acyltransferase</keyword>
<dbReference type="Gene3D" id="1.10.1200.10">
    <property type="entry name" value="ACP-like"/>
    <property type="match status" value="2"/>
</dbReference>
<evidence type="ECO:0000256" key="2">
    <source>
        <dbReference type="ARBA" id="ARBA00022450"/>
    </source>
</evidence>
<dbReference type="SMART" id="SM00823">
    <property type="entry name" value="PKS_PP"/>
    <property type="match status" value="2"/>
</dbReference>
<dbReference type="InterPro" id="IPR014030">
    <property type="entry name" value="Ketoacyl_synth_N"/>
</dbReference>
<dbReference type="RefSeq" id="WP_203842935.1">
    <property type="nucleotide sequence ID" value="NZ_BAAATV010000029.1"/>
</dbReference>
<dbReference type="Gene3D" id="3.40.366.10">
    <property type="entry name" value="Malonyl-Coenzyme A Acyl Carrier Protein, domain 2"/>
    <property type="match status" value="2"/>
</dbReference>
<comment type="caution">
    <text evidence="10">The sequence shown here is derived from an EMBL/GenBank/DDBJ whole genome shotgun (WGS) entry which is preliminary data.</text>
</comment>
<evidence type="ECO:0008006" key="12">
    <source>
        <dbReference type="Google" id="ProtNLM"/>
    </source>
</evidence>
<evidence type="ECO:0000259" key="9">
    <source>
        <dbReference type="PROSITE" id="PS52004"/>
    </source>
</evidence>
<dbReference type="PROSITE" id="PS00012">
    <property type="entry name" value="PHOSPHOPANTETHEINE"/>
    <property type="match status" value="2"/>
</dbReference>
<dbReference type="Pfam" id="PF00109">
    <property type="entry name" value="ketoacyl-synt"/>
    <property type="match status" value="2"/>
</dbReference>
<evidence type="ECO:0000256" key="7">
    <source>
        <dbReference type="ARBA" id="ARBA00023315"/>
    </source>
</evidence>
<dbReference type="PROSITE" id="PS52004">
    <property type="entry name" value="KS3_2"/>
    <property type="match status" value="2"/>
</dbReference>
<dbReference type="PANTHER" id="PTHR43775">
    <property type="entry name" value="FATTY ACID SYNTHASE"/>
    <property type="match status" value="1"/>
</dbReference>
<dbReference type="InterPro" id="IPR016035">
    <property type="entry name" value="Acyl_Trfase/lysoPLipase"/>
</dbReference>
<accession>A0ABQ4A5X8</accession>
<dbReference type="Pfam" id="PF02801">
    <property type="entry name" value="Ketoacyl-synt_C"/>
    <property type="match status" value="2"/>
</dbReference>
<keyword evidence="2" id="KW-0596">Phosphopantetheine</keyword>
<sequence length="3158" mass="326928">MEDKLRYFLKRVTANLHETRQRLHEMEAAGDEPIAIVGMGCRFPGGVRSPENLWELLNTETDAVAGLPQDRGWDVGDPGDPDSGGARVHTGGFVYDATEFDAGFFGISPREALTMDPQQRLLLEVAWEALERAAIDPASLRGSSTGVFAGASASGYAWTTGRQGEHDGHTMTGNATSILSGRVSYTLGLEGPAVTVDTACSSALVALHLAGQALRGGECSLALVGGAFVAATPVLFTDFNQSLGLSPDGRCKSFSSSADGMGVAEGVGVLVVERLSDARRNGHQVLAVMRGSAVNQDGASNGLTAPNGPSQQRVIRAALASAKLSPSDVDVVEAHGTGTPLGDPIEAQALLATYGQERAGRPPLWLGSVKSNIGHAQQAAGVAGVIKMVLALQNERLPRSLHADQPTSEVDWSAGEVRLLQESVAWPSDGRVRRAGVSGFGMSGTNVHIILEEATAEAETTAGETSPEDAEMAASLAEDATPETVEDEQAAVPAVLRAGEVDAWTLSARTAGSLAGQAARLREWFGARPDVAGVGWSLAASRSVFEHRAVVVGGDRAELLGGLGNLAVSGVARTGSRTVFVFAGQGSQWLGMGRGLLGSSPVFAAKWAECEQALAPLLDWSVTDVLTGAEGAPALERADVVQPVLWAVMVSLAAVWEAAGVTPDAVMGHSQGEIAAATVAGLLSIEDGARVVVARSRALSGLSVQGSMVSVVMPAPAVSELLEPWDGKLSLAAVNSPAASVVSGDPQALAEFERELAARHAMRWRIPQTDFVAHSPAVEPLEAPLAEELAGIVPLPGRVPMVSTVTGEWLSGAPLDAAYWYSNLRRMVRFEQAIRVLLGEGFTSFVEISAHPILTAAVLETAEDAGISDVVAVGTLERERVDAVSLVTSFARAWVTGIGVDWKSVLPAAPQVNLPTYAFEKHRFWLEPSAEPVADGGDGPGTAAEARFWNAVEGGDVAHIADVLDIKDQHYLGEVLPALATWRRREKDRSVTAGWRYRVTWKPVSESGSALLGGTWLVVRPAGYTGGVPAALTARGAEVVEIEVPAGSANRAGLTGLLTGALNDTAPAVGVVSLLGTDTTPLPDHAVVTQGLAATLALAQSLGDSGIDAPLWVLTSGATAPGPGEALPDPAQTQLWGLGRVIGLEFPERWGGLIDVPAELDDKSAARLVGVLAAGAEDQVAIRSAAVFGRRLVHAPPPRNAVVEWVPRASTLLTGGTGAIAGHVARWLAGRGAPRLVLTSRSGPAAAGAAALAAQLATAGARVDVVAGDTGSREELAGLVSWIAATGPALSAVMHTAGVGPTAAVGDTTPEFMDAVLSAKAAGAAHLHELTRDLDLDAFVLFSSISATWGSGLQSAYAAANTYLDALAEHRRARGLPATSVAWGPWGGGGMTDEEGAAQGVRRGLLTMRAEHAVQALAQILDAGEGYATIADVDWERFAPPFTLRRPSPLIGDLPEVRRALDTSTPVPGVEAGDGSALKRKLAGLSRGDQQRLLVGLVQTQAAAVLKYPSADAVEATRAFSDLGFDSLTAVELRNRLSAATELQLPATLLFDAPTPTAAAEFLLAELGGAAGTASNSPVAASVLDEPIAIIGMSCRYPGGAHSPEELWDLVTAGTDAISVLPEDRGWTIEDRPGSEYSGQAIRSGGFVYDAPGFDASFFGISPREALTMDPQQRLLLEVAWEALERSGIDPASLHGSATGVFAGASASGYGWSAGLQGELDGHLVTGVSTSVVSGRVAYTFGLEGPAVTVDTACSSSLVALHLACQSLRSGESNLALAGGVMVAANPLLFDQFSRQMGLSPDGRCKPFSAGADGMGLGEGAGMLVVERLSDARRNGHRVLAVVRGSAINQDGASNGLTAPNGPAQQRVIRAALASAKLSSADVDVVEAHGTGTVLGDPIEAQALLATYGQDRAGRPPLWLGSVKSNIGHTQAAAGAAGIIKMVLALQNQQLPRSLHSAEPSPHVNWASGEVRLLQEATPWKANGRVRRAGVSSFGMSGTNAHIILEEAPLDETPQADAPTGGGVVQGACAWVVSARSARALTGQAGRLHAWFTARPEVEPAEVGWALASSRAAFEHRAVVIGADRAELIAGLGDFTVSGTARTGTRPVFVFAGQGSQWTGMGRGLLGTSPVFTNRLAECEQALAPLLDWSVTDVLTGAEGAPALERADVVQPVLWAVMVSLAAVWEAAGVIPEAVMGHSQGEIAAATVAGLLSIEDGARVVVARSRALSSLSVQGSMVSVVMPAPTVSELLEPWDGKLSLAAVNSPAASVVSGEPGALAEFERELAARHVMRWRIPETDFVAHSPAVEPLEAVLAAELADIKPLPGRVPMVSTVTGDWLDGTTADAGYWYSNLRRMVRFEQAVKVALTGGFNAFVEVSPHPILTAAVTETAQESGTPGVVVVGTLERDHDDAAHVLKALARAWAGGIAVNWAAVLPAAAPVDLPTYAFEHHPYWLQPDPVEAPAANGAGTDTDFWAAVESADLDRLTETLAIDATRPFQDLLPELASWRRGKQDRSLTAGWRYRATWKPILESGPAALSGVWLVVTPDGQSRPDVVAALGDRGAEVLVTGPDLPDLPPIAGVVSLLALDETPLADRPSVPAGLAATVTLLGALQALGVEAPVWALTCGAVAAGPGEVLASPVQAQVWGLGRVVGLEEPDRWGGLVDIPATLDDRAAGRLVSVLAGGGEDQVAIRSAAVLGRRLTHAPAPRAGDAEFVPAGAALITGGTGALAGHLATWLAGRGAPRIVLTSRSGPAAGVVAERAAHLATAGSRVDVVAGDAGDRADLAGIVSWIAASGPALSSVLHTAGVGPTAAVAENSPEFLQDVLAAKASGAAHLHELTRELSLDAFVLFSSIAATWGSGLQSAYAAANTYLDALAEQRRGLGLPATSVAWGPWGGGGMTGKDGAEQGARRGLMVMTPEHAVQALAQILDAGDGPTTIADVDWELFAPPFTLRRPSPLIGDLPEVQRTLGAADSAAEAGPDSGAGAALKQQLAGLSREEQQRTLIILVQTQAAAVLKYPSPDAVEETRAFSDLGFDSLTAVELRNRLSTATDLQLPATLLFDCPNPVQVADYLWNEQFTDESSPASLLSEVDRLGSMLADAKTDDETYRMISERLQGIVTQWSTGDITGRQVVAEKIGAASDDEIFEFIHKELGR</sequence>
<name>A0ABQ4A5X8_9ACTN</name>
<proteinExistence type="predicted"/>
<dbReference type="Pfam" id="PF00550">
    <property type="entry name" value="PP-binding"/>
    <property type="match status" value="2"/>
</dbReference>
<dbReference type="SUPFAM" id="SSF52151">
    <property type="entry name" value="FabD/lysophospholipase-like"/>
    <property type="match status" value="2"/>
</dbReference>
<feature type="domain" description="Carrier" evidence="8">
    <location>
        <begin position="3005"/>
        <end position="3080"/>
    </location>
</feature>
<dbReference type="NCBIfam" id="NF045894">
    <property type="entry name" value="PKS_plus_SDR"/>
    <property type="match status" value="2"/>
</dbReference>
<dbReference type="Gene3D" id="3.40.50.720">
    <property type="entry name" value="NAD(P)-binding Rossmann-like Domain"/>
    <property type="match status" value="2"/>
</dbReference>
<dbReference type="Pfam" id="PF18369">
    <property type="entry name" value="PKS_DE"/>
    <property type="match status" value="2"/>
</dbReference>
<dbReference type="SUPFAM" id="SSF47336">
    <property type="entry name" value="ACP-like"/>
    <property type="match status" value="2"/>
</dbReference>
<protein>
    <recommendedName>
        <fullName evidence="12">Acyl transferase domain-containing protein</fullName>
    </recommendedName>
</protein>
<dbReference type="SMART" id="SM00825">
    <property type="entry name" value="PKS_KS"/>
    <property type="match status" value="2"/>
</dbReference>
<keyword evidence="3" id="KW-0597">Phosphoprotein</keyword>
<dbReference type="Gene3D" id="6.10.140.1830">
    <property type="match status" value="2"/>
</dbReference>
<keyword evidence="5" id="KW-0045">Antibiotic biosynthesis</keyword>
<dbReference type="InterPro" id="IPR015083">
    <property type="entry name" value="NorB/c/GfsB-D-like_docking"/>
</dbReference>
<dbReference type="InterPro" id="IPR016039">
    <property type="entry name" value="Thiolase-like"/>
</dbReference>
<evidence type="ECO:0000313" key="11">
    <source>
        <dbReference type="Proteomes" id="UP000603200"/>
    </source>
</evidence>
<dbReference type="SUPFAM" id="SSF53901">
    <property type="entry name" value="Thiolase-like"/>
    <property type="match status" value="2"/>
</dbReference>
<keyword evidence="4" id="KW-0808">Transferase</keyword>
<dbReference type="Pfam" id="PF16197">
    <property type="entry name" value="KAsynt_C_assoc"/>
    <property type="match status" value="1"/>
</dbReference>
<evidence type="ECO:0000256" key="1">
    <source>
        <dbReference type="ARBA" id="ARBA00001957"/>
    </source>
</evidence>
<dbReference type="InterPro" id="IPR036291">
    <property type="entry name" value="NAD(P)-bd_dom_sf"/>
</dbReference>
<dbReference type="InterPro" id="IPR057326">
    <property type="entry name" value="KR_dom"/>
</dbReference>
<keyword evidence="6" id="KW-0511">Multifunctional enzyme</keyword>
<dbReference type="InterPro" id="IPR032821">
    <property type="entry name" value="PKS_assoc"/>
</dbReference>
<feature type="domain" description="Ketosynthase family 3 (KS3)" evidence="9">
    <location>
        <begin position="1585"/>
        <end position="2007"/>
    </location>
</feature>
<dbReference type="SMART" id="SM01294">
    <property type="entry name" value="PKS_PP_betabranch"/>
    <property type="match status" value="2"/>
</dbReference>
<dbReference type="CDD" id="cd00833">
    <property type="entry name" value="PKS"/>
    <property type="match status" value="2"/>
</dbReference>
<dbReference type="SMART" id="SM00827">
    <property type="entry name" value="PKS_AT"/>
    <property type="match status" value="2"/>
</dbReference>
<dbReference type="InterPro" id="IPR018201">
    <property type="entry name" value="Ketoacyl_synth_AS"/>
</dbReference>
<feature type="domain" description="Ketosynthase family 3 (KS3)" evidence="9">
    <location>
        <begin position="31"/>
        <end position="453"/>
    </location>
</feature>
<keyword evidence="11" id="KW-1185">Reference proteome</keyword>
<dbReference type="SMART" id="SM00822">
    <property type="entry name" value="PKS_KR"/>
    <property type="match status" value="2"/>
</dbReference>
<dbReference type="InterPro" id="IPR020806">
    <property type="entry name" value="PKS_PP-bd"/>
</dbReference>
<dbReference type="EMBL" id="BOMN01000131">
    <property type="protein sequence ID" value="GIE26018.1"/>
    <property type="molecule type" value="Genomic_DNA"/>
</dbReference>
<dbReference type="InterPro" id="IPR009081">
    <property type="entry name" value="PP-bd_ACP"/>
</dbReference>
<evidence type="ECO:0000256" key="5">
    <source>
        <dbReference type="ARBA" id="ARBA00023194"/>
    </source>
</evidence>
<dbReference type="InterPro" id="IPR020841">
    <property type="entry name" value="PKS_Beta-ketoAc_synthase_dom"/>
</dbReference>
<dbReference type="InterPro" id="IPR001227">
    <property type="entry name" value="Ac_transferase_dom_sf"/>
</dbReference>
<evidence type="ECO:0000256" key="4">
    <source>
        <dbReference type="ARBA" id="ARBA00022679"/>
    </source>
</evidence>
<evidence type="ECO:0000313" key="10">
    <source>
        <dbReference type="EMBL" id="GIE26018.1"/>
    </source>
</evidence>
<comment type="cofactor">
    <cofactor evidence="1">
        <name>pantetheine 4'-phosphate</name>
        <dbReference type="ChEBI" id="CHEBI:47942"/>
    </cofactor>
</comment>
<reference evidence="10 11" key="1">
    <citation type="submission" date="2021-01" db="EMBL/GenBank/DDBJ databases">
        <title>Whole genome shotgun sequence of Actinoplanes humidus NBRC 14915.</title>
        <authorList>
            <person name="Komaki H."/>
            <person name="Tamura T."/>
        </authorList>
    </citation>
    <scope>NUCLEOTIDE SEQUENCE [LARGE SCALE GENOMIC DNA]</scope>
    <source>
        <strain evidence="10 11">NBRC 14915</strain>
    </source>
</reference>
<dbReference type="Pfam" id="PF22621">
    <property type="entry name" value="CurL-like_PKS_C"/>
    <property type="match status" value="1"/>
</dbReference>
<dbReference type="CDD" id="cd08952">
    <property type="entry name" value="KR_1_SDR_x"/>
    <property type="match status" value="2"/>
</dbReference>
<dbReference type="InterPro" id="IPR014043">
    <property type="entry name" value="Acyl_transferase_dom"/>
</dbReference>
<dbReference type="Pfam" id="PF08659">
    <property type="entry name" value="KR"/>
    <property type="match status" value="2"/>
</dbReference>
<evidence type="ECO:0000256" key="6">
    <source>
        <dbReference type="ARBA" id="ARBA00023268"/>
    </source>
</evidence>
<dbReference type="Pfam" id="PF08990">
    <property type="entry name" value="Docking"/>
    <property type="match status" value="1"/>
</dbReference>
<dbReference type="InterPro" id="IPR013968">
    <property type="entry name" value="PKS_KR"/>
</dbReference>
<gene>
    <name evidence="10" type="ORF">Ahu01nite_091200</name>
</gene>